<comment type="caution">
    <text evidence="2">The sequence shown here is derived from an EMBL/GenBank/DDBJ whole genome shotgun (WGS) entry which is preliminary data.</text>
</comment>
<dbReference type="AlphaFoldDB" id="A0ABD2YKS4"/>
<dbReference type="Proteomes" id="UP001630127">
    <property type="component" value="Unassembled WGS sequence"/>
</dbReference>
<feature type="region of interest" description="Disordered" evidence="1">
    <location>
        <begin position="42"/>
        <end position="68"/>
    </location>
</feature>
<accession>A0ABD2YKS4</accession>
<protein>
    <submittedName>
        <fullName evidence="2">Uncharacterized protein</fullName>
    </submittedName>
</protein>
<evidence type="ECO:0000313" key="3">
    <source>
        <dbReference type="Proteomes" id="UP001630127"/>
    </source>
</evidence>
<organism evidence="2 3">
    <name type="scientific">Cinchona calisaya</name>
    <dbReference type="NCBI Taxonomy" id="153742"/>
    <lineage>
        <taxon>Eukaryota</taxon>
        <taxon>Viridiplantae</taxon>
        <taxon>Streptophyta</taxon>
        <taxon>Embryophyta</taxon>
        <taxon>Tracheophyta</taxon>
        <taxon>Spermatophyta</taxon>
        <taxon>Magnoliopsida</taxon>
        <taxon>eudicotyledons</taxon>
        <taxon>Gunneridae</taxon>
        <taxon>Pentapetalae</taxon>
        <taxon>asterids</taxon>
        <taxon>lamiids</taxon>
        <taxon>Gentianales</taxon>
        <taxon>Rubiaceae</taxon>
        <taxon>Cinchonoideae</taxon>
        <taxon>Cinchoneae</taxon>
        <taxon>Cinchona</taxon>
    </lineage>
</organism>
<gene>
    <name evidence="2" type="ORF">ACH5RR_032893</name>
</gene>
<name>A0ABD2YKS4_9GENT</name>
<dbReference type="PANTHER" id="PTHR38932">
    <property type="entry name" value="BNAC03G64660D PROTEIN"/>
    <property type="match status" value="1"/>
</dbReference>
<reference evidence="2 3" key="1">
    <citation type="submission" date="2024-11" db="EMBL/GenBank/DDBJ databases">
        <title>A near-complete genome assembly of Cinchona calisaya.</title>
        <authorList>
            <person name="Lian D.C."/>
            <person name="Zhao X.W."/>
            <person name="Wei L."/>
        </authorList>
    </citation>
    <scope>NUCLEOTIDE SEQUENCE [LARGE SCALE GENOMIC DNA]</scope>
    <source>
        <tissue evidence="2">Nenye</tissue>
    </source>
</reference>
<proteinExistence type="predicted"/>
<feature type="region of interest" description="Disordered" evidence="1">
    <location>
        <begin position="116"/>
        <end position="158"/>
    </location>
</feature>
<keyword evidence="3" id="KW-1185">Reference proteome</keyword>
<evidence type="ECO:0000256" key="1">
    <source>
        <dbReference type="SAM" id="MobiDB-lite"/>
    </source>
</evidence>
<evidence type="ECO:0000313" key="2">
    <source>
        <dbReference type="EMBL" id="KAL3507511.1"/>
    </source>
</evidence>
<sequence>MGLAIKRHMQISHSCGIEFISLMAIKGEINNRKQKALDENGTNIRASPVPRPRAVLSSPDNDQMIGRKNKTKGELLSSMKKQTPCQNRHAQCKVIPRPVAFDGSVNTRRVLKEVADSKDDLQTRQRTAITDPSLKVNLRKGKPKSVKDRALSISPANK</sequence>
<dbReference type="PANTHER" id="PTHR38932:SF1">
    <property type="entry name" value="DUF4005 DOMAIN-CONTAINING PROTEIN"/>
    <property type="match status" value="1"/>
</dbReference>
<dbReference type="EMBL" id="JBJUIK010000013">
    <property type="protein sequence ID" value="KAL3507511.1"/>
    <property type="molecule type" value="Genomic_DNA"/>
</dbReference>